<dbReference type="InterPro" id="IPR002934">
    <property type="entry name" value="Polymerase_NTP_transf_dom"/>
</dbReference>
<dbReference type="CDD" id="cd04900">
    <property type="entry name" value="ACT_UUR-like_1"/>
    <property type="match status" value="1"/>
</dbReference>
<dbReference type="GO" id="GO:0006808">
    <property type="term" value="P:regulation of nitrogen utilization"/>
    <property type="evidence" value="ECO:0007669"/>
    <property type="project" value="UniProtKB-UniRule"/>
</dbReference>
<dbReference type="InterPro" id="IPR045865">
    <property type="entry name" value="ACT-like_dom_sf"/>
</dbReference>
<dbReference type="RefSeq" id="WP_189584047.1">
    <property type="nucleotide sequence ID" value="NZ_BMYV01000002.1"/>
</dbReference>
<dbReference type="Gene3D" id="3.30.460.10">
    <property type="entry name" value="Beta Polymerase, domain 2"/>
    <property type="match status" value="1"/>
</dbReference>
<evidence type="ECO:0000259" key="9">
    <source>
        <dbReference type="PROSITE" id="PS51831"/>
    </source>
</evidence>
<dbReference type="PANTHER" id="PTHR47320:SF1">
    <property type="entry name" value="BIFUNCTIONAL URIDYLYLTRANSFERASE_URIDYLYL-REMOVING ENZYME"/>
    <property type="match status" value="1"/>
</dbReference>
<dbReference type="InterPro" id="IPR010043">
    <property type="entry name" value="UTase/UR"/>
</dbReference>
<dbReference type="SUPFAM" id="SSF81593">
    <property type="entry name" value="Nucleotidyltransferase substrate binding subunit/domain"/>
    <property type="match status" value="1"/>
</dbReference>
<evidence type="ECO:0000256" key="5">
    <source>
        <dbReference type="ARBA" id="ARBA00022842"/>
    </source>
</evidence>
<dbReference type="GO" id="GO:0008773">
    <property type="term" value="F:[protein-PII] uridylyltransferase activity"/>
    <property type="evidence" value="ECO:0007669"/>
    <property type="project" value="UniProtKB-UniRule"/>
</dbReference>
<dbReference type="SUPFAM" id="SSF55021">
    <property type="entry name" value="ACT-like"/>
    <property type="match status" value="2"/>
</dbReference>
<dbReference type="InterPro" id="IPR006674">
    <property type="entry name" value="HD_domain"/>
</dbReference>
<evidence type="ECO:0000313" key="11">
    <source>
        <dbReference type="Proteomes" id="UP000600865"/>
    </source>
</evidence>
<keyword evidence="5 7" id="KW-0460">Magnesium</keyword>
<feature type="domain" description="ACT" evidence="8">
    <location>
        <begin position="751"/>
        <end position="830"/>
    </location>
</feature>
<evidence type="ECO:0000256" key="1">
    <source>
        <dbReference type="ARBA" id="ARBA00022679"/>
    </source>
</evidence>
<dbReference type="EC" id="3.1.4.-" evidence="7"/>
<dbReference type="HAMAP" id="MF_00277">
    <property type="entry name" value="PII_uridylyl_transf"/>
    <property type="match status" value="1"/>
</dbReference>
<dbReference type="InterPro" id="IPR003607">
    <property type="entry name" value="HD/PDEase_dom"/>
</dbReference>
<dbReference type="NCBIfam" id="TIGR01693">
    <property type="entry name" value="UTase_glnD"/>
    <property type="match status" value="1"/>
</dbReference>
<feature type="domain" description="HD" evidence="9">
    <location>
        <begin position="507"/>
        <end position="630"/>
    </location>
</feature>
<comment type="caution">
    <text evidence="7">Lacks conserved residue(s) required for the propagation of feature annotation.</text>
</comment>
<comment type="activity regulation">
    <text evidence="7">Uridylyltransferase (UTase) activity is inhibited by glutamine, while glutamine activates uridylyl-removing (UR) activity.</text>
</comment>
<gene>
    <name evidence="7 10" type="primary">glnD</name>
    <name evidence="10" type="ORF">GCM10011309_15910</name>
</gene>
<dbReference type="GO" id="GO:0008081">
    <property type="term" value="F:phosphoric diester hydrolase activity"/>
    <property type="evidence" value="ECO:0007669"/>
    <property type="project" value="UniProtKB-UniRule"/>
</dbReference>
<evidence type="ECO:0000313" key="10">
    <source>
        <dbReference type="EMBL" id="GGX67084.1"/>
    </source>
</evidence>
<organism evidence="10 11">
    <name type="scientific">Litorimonas cladophorae</name>
    <dbReference type="NCBI Taxonomy" id="1220491"/>
    <lineage>
        <taxon>Bacteria</taxon>
        <taxon>Pseudomonadati</taxon>
        <taxon>Pseudomonadota</taxon>
        <taxon>Alphaproteobacteria</taxon>
        <taxon>Maricaulales</taxon>
        <taxon>Robiginitomaculaceae</taxon>
    </lineage>
</organism>
<comment type="similarity">
    <text evidence="7">Belongs to the GlnD family.</text>
</comment>
<dbReference type="Pfam" id="PF01909">
    <property type="entry name" value="NTP_transf_2"/>
    <property type="match status" value="1"/>
</dbReference>
<comment type="function">
    <text evidence="7">Modifies, by uridylylation and deuridylylation, the PII regulatory proteins (GlnB and homologs), in response to the nitrogen status of the cell that GlnD senses through the glutamine level. Under low glutamine levels, catalyzes the conversion of the PII proteins and UTP to PII-UMP and PPi, while under higher glutamine levels, GlnD hydrolyzes PII-UMP to PII and UMP (deuridylylation). Thus, controls uridylylation state and activity of the PII proteins, and plays an important role in the regulation of nitrogen metabolism.</text>
</comment>
<dbReference type="EMBL" id="BMYV01000002">
    <property type="protein sequence ID" value="GGX67084.1"/>
    <property type="molecule type" value="Genomic_DNA"/>
</dbReference>
<evidence type="ECO:0000256" key="6">
    <source>
        <dbReference type="ARBA" id="ARBA00023268"/>
    </source>
</evidence>
<keyword evidence="11" id="KW-1185">Reference proteome</keyword>
<dbReference type="CDD" id="cd05401">
    <property type="entry name" value="NT_GlnE_GlnD_like"/>
    <property type="match status" value="1"/>
</dbReference>
<dbReference type="Gene3D" id="1.10.3090.10">
    <property type="entry name" value="cca-adding enzyme, domain 2"/>
    <property type="match status" value="1"/>
</dbReference>
<keyword evidence="1 7" id="KW-0808">Transferase</keyword>
<dbReference type="InterPro" id="IPR002912">
    <property type="entry name" value="ACT_dom"/>
</dbReference>
<dbReference type="Pfam" id="PF01966">
    <property type="entry name" value="HD"/>
    <property type="match status" value="1"/>
</dbReference>
<evidence type="ECO:0000256" key="7">
    <source>
        <dbReference type="HAMAP-Rule" id="MF_00277"/>
    </source>
</evidence>
<dbReference type="Pfam" id="PF08335">
    <property type="entry name" value="GlnD_UR_UTase"/>
    <property type="match status" value="1"/>
</dbReference>
<comment type="domain">
    <text evidence="7">Has four distinct domains: an N-terminal nucleotidyltransferase (NT) domain responsible for UTase activity, a central HD domain that encodes UR activity, and two C-terminal ACT domains that seem to have a role in glutamine sensing.</text>
</comment>
<dbReference type="SMART" id="SM00471">
    <property type="entry name" value="HDc"/>
    <property type="match status" value="1"/>
</dbReference>
<evidence type="ECO:0000259" key="8">
    <source>
        <dbReference type="PROSITE" id="PS51671"/>
    </source>
</evidence>
<comment type="catalytic activity">
    <reaction evidence="7">
        <text>[protein-PII]-L-tyrosine + UTP = [protein-PII]-uridylyl-L-tyrosine + diphosphate</text>
        <dbReference type="Rhea" id="RHEA:13673"/>
        <dbReference type="Rhea" id="RHEA-COMP:12147"/>
        <dbReference type="Rhea" id="RHEA-COMP:12148"/>
        <dbReference type="ChEBI" id="CHEBI:33019"/>
        <dbReference type="ChEBI" id="CHEBI:46398"/>
        <dbReference type="ChEBI" id="CHEBI:46858"/>
        <dbReference type="ChEBI" id="CHEBI:90602"/>
        <dbReference type="EC" id="2.7.7.59"/>
    </reaction>
</comment>
<keyword evidence="3" id="KW-0677">Repeat</keyword>
<comment type="caution">
    <text evidence="10">The sequence shown here is derived from an EMBL/GenBank/DDBJ whole genome shotgun (WGS) entry which is preliminary data.</text>
</comment>
<comment type="catalytic activity">
    <reaction evidence="7">
        <text>[protein-PII]-uridylyl-L-tyrosine + H2O = [protein-PII]-L-tyrosine + UMP + H(+)</text>
        <dbReference type="Rhea" id="RHEA:48600"/>
        <dbReference type="Rhea" id="RHEA-COMP:12147"/>
        <dbReference type="Rhea" id="RHEA-COMP:12148"/>
        <dbReference type="ChEBI" id="CHEBI:15377"/>
        <dbReference type="ChEBI" id="CHEBI:15378"/>
        <dbReference type="ChEBI" id="CHEBI:46858"/>
        <dbReference type="ChEBI" id="CHEBI:57865"/>
        <dbReference type="ChEBI" id="CHEBI:90602"/>
    </reaction>
</comment>
<dbReference type="InterPro" id="IPR013546">
    <property type="entry name" value="PII_UdlTrfase/GS_AdlTrfase"/>
</dbReference>
<dbReference type="PANTHER" id="PTHR47320">
    <property type="entry name" value="BIFUNCTIONAL URIDYLYLTRANSFERASE/URIDYLYL-REMOVING ENZYME"/>
    <property type="match status" value="1"/>
</dbReference>
<evidence type="ECO:0000256" key="2">
    <source>
        <dbReference type="ARBA" id="ARBA00022695"/>
    </source>
</evidence>
<name>A0A918KKS2_9PROT</name>
<dbReference type="SUPFAM" id="SSF109604">
    <property type="entry name" value="HD-domain/PDEase-like"/>
    <property type="match status" value="1"/>
</dbReference>
<keyword evidence="2 7" id="KW-0548">Nucleotidyltransferase</keyword>
<dbReference type="SUPFAM" id="SSF81301">
    <property type="entry name" value="Nucleotidyltransferase"/>
    <property type="match status" value="1"/>
</dbReference>
<keyword evidence="4 7" id="KW-0378">Hydrolase</keyword>
<dbReference type="Gene3D" id="3.30.70.260">
    <property type="match status" value="1"/>
</dbReference>
<feature type="domain" description="ACT" evidence="8">
    <location>
        <begin position="862"/>
        <end position="939"/>
    </location>
</feature>
<dbReference type="PROSITE" id="PS51671">
    <property type="entry name" value="ACT"/>
    <property type="match status" value="2"/>
</dbReference>
<accession>A0A918KKS2</accession>
<dbReference type="InterPro" id="IPR043519">
    <property type="entry name" value="NT_sf"/>
</dbReference>
<dbReference type="EC" id="2.7.7.59" evidence="7"/>
<dbReference type="Proteomes" id="UP000600865">
    <property type="component" value="Unassembled WGS sequence"/>
</dbReference>
<feature type="region of interest" description="Uridylyltransferase" evidence="7">
    <location>
        <begin position="1"/>
        <end position="389"/>
    </location>
</feature>
<evidence type="ECO:0000256" key="3">
    <source>
        <dbReference type="ARBA" id="ARBA00022737"/>
    </source>
</evidence>
<proteinExistence type="inferred from homology"/>
<comment type="cofactor">
    <cofactor evidence="7">
        <name>Mg(2+)</name>
        <dbReference type="ChEBI" id="CHEBI:18420"/>
    </cofactor>
</comment>
<protein>
    <recommendedName>
        <fullName evidence="7">Bifunctional uridylyltransferase/uridylyl-removing enzyme</fullName>
        <shortName evidence="7">UTase/UR</shortName>
    </recommendedName>
    <alternativeName>
        <fullName evidence="7">Bifunctional [protein-PII] modification enzyme</fullName>
    </alternativeName>
    <alternativeName>
        <fullName evidence="7">Bifunctional nitrogen sensor protein</fullName>
    </alternativeName>
    <domain>
        <recommendedName>
            <fullName evidence="7">[Protein-PII] uridylyltransferase</fullName>
            <shortName evidence="7">PII uridylyltransferase</shortName>
            <shortName evidence="7">UTase</shortName>
            <ecNumber evidence="7">2.7.7.59</ecNumber>
        </recommendedName>
    </domain>
    <domain>
        <recommendedName>
            <fullName evidence="7">[Protein-PII]-UMP uridylyl-removing enzyme</fullName>
            <shortName evidence="7">UR</shortName>
            <ecNumber evidence="7">3.1.4.-</ecNumber>
        </recommendedName>
    </domain>
</protein>
<reference evidence="10 11" key="1">
    <citation type="journal article" date="2014" name="Int. J. Syst. Evol. Microbiol.">
        <title>Complete genome sequence of Corynebacterium casei LMG S-19264T (=DSM 44701T), isolated from a smear-ripened cheese.</title>
        <authorList>
            <consortium name="US DOE Joint Genome Institute (JGI-PGF)"/>
            <person name="Walter F."/>
            <person name="Albersmeier A."/>
            <person name="Kalinowski J."/>
            <person name="Ruckert C."/>
        </authorList>
    </citation>
    <scope>NUCLEOTIDE SEQUENCE [LARGE SCALE GENOMIC DNA]</scope>
    <source>
        <strain evidence="10 11">KCTC 23968</strain>
    </source>
</reference>
<dbReference type="AlphaFoldDB" id="A0A918KKS2"/>
<dbReference type="PIRSF" id="PIRSF006288">
    <property type="entry name" value="PII_uridyltransf"/>
    <property type="match status" value="1"/>
</dbReference>
<dbReference type="PROSITE" id="PS51831">
    <property type="entry name" value="HD"/>
    <property type="match status" value="1"/>
</dbReference>
<evidence type="ECO:0000256" key="4">
    <source>
        <dbReference type="ARBA" id="ARBA00022801"/>
    </source>
</evidence>
<sequence length="939" mass="105152">MARIPQTSAGIPDRAAAPDTDLSQVDLISELDALSAQGGDDLRLNVLTLLKMRLAEAKNNAQERFEHGRLDGLETARLLASVHDGIVTALWDFTTRHIAPLTAVESESERLALCAVGGYGRGEMAPESDLDLLFLTPDNNSSPRTEAVTEYILYMLWDLSLKVGHASRTVEQCLKLAKEDQTILTSLLDVRHLAGDEALSEDLYRQFRKTITRGKGRAYIATKLAERDERHDRAGNSRYVIEPNIKEGKGGLRDLHVLYWITSFLDKAGQITDPQRAYDYAEMGLFDERAAGRFRRAADFLWRTRHHLHWTAGRPTEQLSFDMQVKLAPKMGHAVPEVEVAVERFMREYFTNAREVGALTRIACAKLEAEKALRLPKSLDKYLPGSRRNLKNEDFVIDHGRLMFADPMTIREKPSQILQLFETAGRRNIDIHPDAFSEIDFRRNLIDHDFRNSPEHSEIFQKTLLTAKAPYATLKTMNEAGVLGRYLSEFGGIVARTQFNMHHAYTVDEHTLRLIDNFDNLAKGRLDADMPVTARIAAEFDNTQRLTMMLACLLHDTGKGKGDQCIEGAQLAHRACNRLGIPQDITDDVAWLVRRHLDMSETAQRRDISDPDTIAAFAKLVGSKRRLDLLAVLTVVDIRSVGPGIWNDWKATLLRGLYMATDAYLDGREELAPAAKAAARKEQILERLEPGKPEFIAPITDHLPDSYWIGFTMKKLVMHMAYFETLLKAGHDPLLHSATQTRVNPRRKVTELWVLTRNRPGLFRDLSLAITASGASITGARLNTGDDGMVMNVFYLLSADGEAFGEHSAHLLENLRKRSRMAADGQTDGLAVPKPIRSRRAGAIPVRPRVHFPETGDGNACIIEVQGRDRPGLLYMLAAELSQEGFDITSAHIEVVGTTAVDAFYVRCAALDDARKKVVRKRLLKILRDPDKKSAKKAA</sequence>
<keyword evidence="6 7" id="KW-0511">Multifunctional enzyme</keyword>